<accession>A0A6B0U438</accession>
<organism evidence="1">
    <name type="scientific">Ixodes ricinus</name>
    <name type="common">Common tick</name>
    <name type="synonym">Acarus ricinus</name>
    <dbReference type="NCBI Taxonomy" id="34613"/>
    <lineage>
        <taxon>Eukaryota</taxon>
        <taxon>Metazoa</taxon>
        <taxon>Ecdysozoa</taxon>
        <taxon>Arthropoda</taxon>
        <taxon>Chelicerata</taxon>
        <taxon>Arachnida</taxon>
        <taxon>Acari</taxon>
        <taxon>Parasitiformes</taxon>
        <taxon>Ixodida</taxon>
        <taxon>Ixodoidea</taxon>
        <taxon>Ixodidae</taxon>
        <taxon>Ixodinae</taxon>
        <taxon>Ixodes</taxon>
    </lineage>
</organism>
<reference evidence="1" key="1">
    <citation type="submission" date="2019-12" db="EMBL/GenBank/DDBJ databases">
        <title>An insight into the sialome of adult female Ixodes ricinus ticks feeding for 6 days.</title>
        <authorList>
            <person name="Perner J."/>
            <person name="Ribeiro J.M.C."/>
        </authorList>
    </citation>
    <scope>NUCLEOTIDE SEQUENCE</scope>
    <source>
        <strain evidence="1">Semi-engorged</strain>
        <tissue evidence="1">Salivary glands</tissue>
    </source>
</reference>
<proteinExistence type="predicted"/>
<name>A0A6B0U438_IXORI</name>
<dbReference type="AlphaFoldDB" id="A0A6B0U438"/>
<sequence length="75" mass="8375">MYRPTLRTQLPVFFSFCCTCLFDGVLCTITTTSASLSTCNRLSLPVTTNRSLPNSPSYFFFSVPFTRSSLFGVRA</sequence>
<evidence type="ECO:0000313" key="1">
    <source>
        <dbReference type="EMBL" id="MXU83494.1"/>
    </source>
</evidence>
<dbReference type="EMBL" id="GIFC01001411">
    <property type="protein sequence ID" value="MXU83494.1"/>
    <property type="molecule type" value="Transcribed_RNA"/>
</dbReference>
<protein>
    <submittedName>
        <fullName evidence="1">Putative secreted protein</fullName>
    </submittedName>
</protein>